<accession>A0ABW9I0I5</accession>
<organism evidence="2 3">
    <name type="scientific">Streptomyces niveiscabiei</name>
    <dbReference type="NCBI Taxonomy" id="164115"/>
    <lineage>
        <taxon>Bacteria</taxon>
        <taxon>Bacillati</taxon>
        <taxon>Actinomycetota</taxon>
        <taxon>Actinomycetes</taxon>
        <taxon>Kitasatosporales</taxon>
        <taxon>Streptomycetaceae</taxon>
        <taxon>Streptomyces</taxon>
    </lineage>
</organism>
<keyword evidence="3" id="KW-1185">Reference proteome</keyword>
<protein>
    <submittedName>
        <fullName evidence="2">Siderophore-interacting protein</fullName>
    </submittedName>
</protein>
<dbReference type="InterPro" id="IPR013113">
    <property type="entry name" value="SIP_FAD-bd"/>
</dbReference>
<dbReference type="InterPro" id="IPR007037">
    <property type="entry name" value="SIP_rossman_dom"/>
</dbReference>
<dbReference type="InterPro" id="IPR017927">
    <property type="entry name" value="FAD-bd_FR_type"/>
</dbReference>
<dbReference type="SUPFAM" id="SSF63380">
    <property type="entry name" value="Riboflavin synthase domain-like"/>
    <property type="match status" value="1"/>
</dbReference>
<evidence type="ECO:0000313" key="3">
    <source>
        <dbReference type="Proteomes" id="UP001631957"/>
    </source>
</evidence>
<dbReference type="Gene3D" id="2.40.30.10">
    <property type="entry name" value="Translation factors"/>
    <property type="match status" value="1"/>
</dbReference>
<dbReference type="Pfam" id="PF08021">
    <property type="entry name" value="FAD_binding_9"/>
    <property type="match status" value="1"/>
</dbReference>
<comment type="caution">
    <text evidence="2">The sequence shown here is derived from an EMBL/GenBank/DDBJ whole genome shotgun (WGS) entry which is preliminary data.</text>
</comment>
<evidence type="ECO:0000313" key="2">
    <source>
        <dbReference type="EMBL" id="MFM9613874.1"/>
    </source>
</evidence>
<evidence type="ECO:0000259" key="1">
    <source>
        <dbReference type="PROSITE" id="PS51384"/>
    </source>
</evidence>
<sequence length="280" mass="30939">MTRPLALLSTTLHVVSVQDLTPGMRRVTFGGDGLADFVPIAPDQQLKLFFARDGGPVELPEPPRDGADVTRWYQGYLAIPEHRRPWMRTYTVRRHLPGERRIEVDFVLHGTERDRGPASRWATVAAPGDTVGMYGPAATHHRTPAPGAVRLLVGDETALPAIGALVENLAPDERALVYAQVAGPAEEQRWESPGEVEIHWLHRDRAPLLPDALRAARLPSGPLFAWIAGEASAVRAIRRHLVDERGLDRAAVAFAGYWRRNLTQDDALTQDDLTDRADAM</sequence>
<dbReference type="InterPro" id="IPR017938">
    <property type="entry name" value="Riboflavin_synthase-like_b-brl"/>
</dbReference>
<dbReference type="CDD" id="cd06193">
    <property type="entry name" value="siderophore_interacting"/>
    <property type="match status" value="1"/>
</dbReference>
<dbReference type="InterPro" id="IPR039261">
    <property type="entry name" value="FNR_nucleotide-bd"/>
</dbReference>
<dbReference type="InterPro" id="IPR039374">
    <property type="entry name" value="SIP_fam"/>
</dbReference>
<dbReference type="PROSITE" id="PS51384">
    <property type="entry name" value="FAD_FR"/>
    <property type="match status" value="1"/>
</dbReference>
<dbReference type="EMBL" id="JBJVNI010000022">
    <property type="protein sequence ID" value="MFM9613874.1"/>
    <property type="molecule type" value="Genomic_DNA"/>
</dbReference>
<dbReference type="RefSeq" id="WP_409123366.1">
    <property type="nucleotide sequence ID" value="NZ_JBJVNI010000022.1"/>
</dbReference>
<dbReference type="Proteomes" id="UP001631957">
    <property type="component" value="Unassembled WGS sequence"/>
</dbReference>
<feature type="domain" description="FAD-binding FR-type" evidence="1">
    <location>
        <begin position="7"/>
        <end position="143"/>
    </location>
</feature>
<dbReference type="PANTHER" id="PTHR30157:SF0">
    <property type="entry name" value="NADPH-DEPENDENT FERRIC-CHELATE REDUCTASE"/>
    <property type="match status" value="1"/>
</dbReference>
<name>A0ABW9I0I5_9ACTN</name>
<dbReference type="Pfam" id="PF04954">
    <property type="entry name" value="SIP"/>
    <property type="match status" value="1"/>
</dbReference>
<reference evidence="2 3" key="1">
    <citation type="submission" date="2024-12" db="EMBL/GenBank/DDBJ databases">
        <title>Forecasting of Potato common scab and diversities of Pathogenic streptomyces spp. in china.</title>
        <authorList>
            <person name="Handique U."/>
            <person name="Wu J."/>
        </authorList>
    </citation>
    <scope>NUCLEOTIDE SEQUENCE [LARGE SCALE GENOMIC DNA]</scope>
    <source>
        <strain evidence="2 3">ZRIMU1530</strain>
    </source>
</reference>
<gene>
    <name evidence="2" type="ORF">ACKI18_34960</name>
</gene>
<dbReference type="PANTHER" id="PTHR30157">
    <property type="entry name" value="FERRIC REDUCTASE, NADPH-DEPENDENT"/>
    <property type="match status" value="1"/>
</dbReference>
<dbReference type="Gene3D" id="3.40.50.80">
    <property type="entry name" value="Nucleotide-binding domain of ferredoxin-NADP reductase (FNR) module"/>
    <property type="match status" value="1"/>
</dbReference>
<proteinExistence type="predicted"/>